<dbReference type="Proteomes" id="UP000814033">
    <property type="component" value="Unassembled WGS sequence"/>
</dbReference>
<name>A0ACB8R9K7_9AGAM</name>
<proteinExistence type="predicted"/>
<accession>A0ACB8R9K7</accession>
<reference evidence="1" key="1">
    <citation type="submission" date="2021-02" db="EMBL/GenBank/DDBJ databases">
        <authorList>
            <consortium name="DOE Joint Genome Institute"/>
            <person name="Ahrendt S."/>
            <person name="Looney B.P."/>
            <person name="Miyauchi S."/>
            <person name="Morin E."/>
            <person name="Drula E."/>
            <person name="Courty P.E."/>
            <person name="Chicoki N."/>
            <person name="Fauchery L."/>
            <person name="Kohler A."/>
            <person name="Kuo A."/>
            <person name="Labutti K."/>
            <person name="Pangilinan J."/>
            <person name="Lipzen A."/>
            <person name="Riley R."/>
            <person name="Andreopoulos W."/>
            <person name="He G."/>
            <person name="Johnson J."/>
            <person name="Barry K.W."/>
            <person name="Grigoriev I.V."/>
            <person name="Nagy L."/>
            <person name="Hibbett D."/>
            <person name="Henrissat B."/>
            <person name="Matheny P.B."/>
            <person name="Labbe J."/>
            <person name="Martin F."/>
        </authorList>
    </citation>
    <scope>NUCLEOTIDE SEQUENCE</scope>
    <source>
        <strain evidence="1">FP105234-sp</strain>
    </source>
</reference>
<reference evidence="1" key="2">
    <citation type="journal article" date="2022" name="New Phytol.">
        <title>Evolutionary transition to the ectomycorrhizal habit in the genomes of a hyperdiverse lineage of mushroom-forming fungi.</title>
        <authorList>
            <person name="Looney B."/>
            <person name="Miyauchi S."/>
            <person name="Morin E."/>
            <person name="Drula E."/>
            <person name="Courty P.E."/>
            <person name="Kohler A."/>
            <person name="Kuo A."/>
            <person name="LaButti K."/>
            <person name="Pangilinan J."/>
            <person name="Lipzen A."/>
            <person name="Riley R."/>
            <person name="Andreopoulos W."/>
            <person name="He G."/>
            <person name="Johnson J."/>
            <person name="Nolan M."/>
            <person name="Tritt A."/>
            <person name="Barry K.W."/>
            <person name="Grigoriev I.V."/>
            <person name="Nagy L.G."/>
            <person name="Hibbett D."/>
            <person name="Henrissat B."/>
            <person name="Matheny P.B."/>
            <person name="Labbe J."/>
            <person name="Martin F.M."/>
        </authorList>
    </citation>
    <scope>NUCLEOTIDE SEQUENCE</scope>
    <source>
        <strain evidence="1">FP105234-sp</strain>
    </source>
</reference>
<dbReference type="EMBL" id="MU276166">
    <property type="protein sequence ID" value="KAI0040810.1"/>
    <property type="molecule type" value="Genomic_DNA"/>
</dbReference>
<protein>
    <submittedName>
        <fullName evidence="1">Uncharacterized protein</fullName>
    </submittedName>
</protein>
<keyword evidence="2" id="KW-1185">Reference proteome</keyword>
<sequence length="282" mass="30811">MQLKAAFLESHDVSAFWSWHVYRSANRLSHSQPKFPRILNLLSESRPDENEVKSEAQFQRLVASFSELPMQPRTPRAPSDRGRYPEEAGDDVQREDSPSDDDADDEDFTTFSFTPPAAASDSIPIGRSRATPAGSVNGDDPSLDSPGGMMAMDVDIPLSGYGSPSLSSAAAASIHQWRYTPPPTASAVRTNKRKCTRPISARAHALTAPCRRRTLRAVPVCLEAASRVALRVVPARNPLFTVSNLHPAHDRGSHTRAHADSAAWHGVWLQCGQRRVVADGRA</sequence>
<evidence type="ECO:0000313" key="1">
    <source>
        <dbReference type="EMBL" id="KAI0040810.1"/>
    </source>
</evidence>
<evidence type="ECO:0000313" key="2">
    <source>
        <dbReference type="Proteomes" id="UP000814033"/>
    </source>
</evidence>
<organism evidence="1 2">
    <name type="scientific">Auriscalpium vulgare</name>
    <dbReference type="NCBI Taxonomy" id="40419"/>
    <lineage>
        <taxon>Eukaryota</taxon>
        <taxon>Fungi</taxon>
        <taxon>Dikarya</taxon>
        <taxon>Basidiomycota</taxon>
        <taxon>Agaricomycotina</taxon>
        <taxon>Agaricomycetes</taxon>
        <taxon>Russulales</taxon>
        <taxon>Auriscalpiaceae</taxon>
        <taxon>Auriscalpium</taxon>
    </lineage>
</organism>
<gene>
    <name evidence="1" type="ORF">FA95DRAFT_1566080</name>
</gene>
<comment type="caution">
    <text evidence="1">The sequence shown here is derived from an EMBL/GenBank/DDBJ whole genome shotgun (WGS) entry which is preliminary data.</text>
</comment>